<protein>
    <submittedName>
        <fullName evidence="1">Uncharacterized protein</fullName>
    </submittedName>
</protein>
<organism evidence="1 2">
    <name type="scientific">Luteimonas galliterrae</name>
    <dbReference type="NCBI Taxonomy" id="2940486"/>
    <lineage>
        <taxon>Bacteria</taxon>
        <taxon>Pseudomonadati</taxon>
        <taxon>Pseudomonadota</taxon>
        <taxon>Gammaproteobacteria</taxon>
        <taxon>Lysobacterales</taxon>
        <taxon>Lysobacteraceae</taxon>
        <taxon>Luteimonas</taxon>
    </lineage>
</organism>
<evidence type="ECO:0000313" key="2">
    <source>
        <dbReference type="Proteomes" id="UP001431217"/>
    </source>
</evidence>
<reference evidence="1 2" key="1">
    <citation type="submission" date="2022-05" db="EMBL/GenBank/DDBJ databases">
        <title>Luteimonas sp. SX5, whole genome shotgun sequencing project.</title>
        <authorList>
            <person name="Zhao G."/>
            <person name="Shen L."/>
        </authorList>
    </citation>
    <scope>NUCLEOTIDE SEQUENCE [LARGE SCALE GENOMIC DNA]</scope>
    <source>
        <strain evidence="1 2">SX5</strain>
    </source>
</reference>
<evidence type="ECO:0000313" key="1">
    <source>
        <dbReference type="EMBL" id="MCL1633839.1"/>
    </source>
</evidence>
<gene>
    <name evidence="1" type="ORF">M2650_04170</name>
</gene>
<sequence>MSAVPKPHVILNPRLSARNAAKYFLLPGADQIRLLRDQKFPRLEPQVFKQPYYAISKRGIRAFLERGPESLVDTRAQIQRMRNAPQRMHLTRVLGEFLNSEHAQRGLKPISFPRCQAYIRNLELRLSPDLVAYEGKEERFIYFNEKAEQCSPEVARITLEIAYWILKQNGVELKPQQLEYIDLFTGVLYRGRKPRKKTMQDLEENARLIESLWPTIEP</sequence>
<name>A0ABT0MG33_9GAMM</name>
<dbReference type="Proteomes" id="UP001431217">
    <property type="component" value="Unassembled WGS sequence"/>
</dbReference>
<comment type="caution">
    <text evidence="1">The sequence shown here is derived from an EMBL/GenBank/DDBJ whole genome shotgun (WGS) entry which is preliminary data.</text>
</comment>
<dbReference type="RefSeq" id="WP_249471580.1">
    <property type="nucleotide sequence ID" value="NZ_JAMBEP010000001.1"/>
</dbReference>
<accession>A0ABT0MG33</accession>
<keyword evidence="2" id="KW-1185">Reference proteome</keyword>
<proteinExistence type="predicted"/>
<dbReference type="EMBL" id="JAMBEP010000001">
    <property type="protein sequence ID" value="MCL1633839.1"/>
    <property type="molecule type" value="Genomic_DNA"/>
</dbReference>